<accession>A0A0N0UI02</accession>
<evidence type="ECO:0000256" key="3">
    <source>
        <dbReference type="ARBA" id="ARBA00022448"/>
    </source>
</evidence>
<dbReference type="Proteomes" id="UP000037688">
    <property type="component" value="Unassembled WGS sequence"/>
</dbReference>
<feature type="domain" description="Fe/B12 periplasmic-binding" evidence="7">
    <location>
        <begin position="81"/>
        <end position="336"/>
    </location>
</feature>
<evidence type="ECO:0000256" key="2">
    <source>
        <dbReference type="ARBA" id="ARBA00008814"/>
    </source>
</evidence>
<reference evidence="8 9" key="1">
    <citation type="submission" date="2015-08" db="EMBL/GenBank/DDBJ databases">
        <title>Draft genome sequence of cellulolytic and xylanolytic Paenibacillus sp. A59, isolated from a decaying forest soil from Patagonia, Argentina.</title>
        <authorList>
            <person name="Ghio S."/>
            <person name="Caceres A.M."/>
            <person name="Talia P."/>
            <person name="Grasso D."/>
            <person name="Campos E."/>
        </authorList>
    </citation>
    <scope>NUCLEOTIDE SEQUENCE [LARGE SCALE GENOMIC DNA]</scope>
    <source>
        <strain evidence="8 9">A59</strain>
    </source>
</reference>
<evidence type="ECO:0000313" key="8">
    <source>
        <dbReference type="EMBL" id="KOY16334.1"/>
    </source>
</evidence>
<evidence type="ECO:0000313" key="9">
    <source>
        <dbReference type="Proteomes" id="UP000037688"/>
    </source>
</evidence>
<evidence type="ECO:0000256" key="5">
    <source>
        <dbReference type="SAM" id="MobiDB-lite"/>
    </source>
</evidence>
<dbReference type="InterPro" id="IPR002491">
    <property type="entry name" value="ABC_transptr_periplasmic_BD"/>
</dbReference>
<dbReference type="Pfam" id="PF01497">
    <property type="entry name" value="Peripla_BP_2"/>
    <property type="match status" value="1"/>
</dbReference>
<protein>
    <submittedName>
        <fullName evidence="8">Iron(3+)-hydroxamate-binding protein yxeB</fullName>
    </submittedName>
</protein>
<feature type="compositionally biased region" description="Polar residues" evidence="5">
    <location>
        <begin position="35"/>
        <end position="59"/>
    </location>
</feature>
<dbReference type="PATRIC" id="fig|1705561.3.peg.1993"/>
<dbReference type="PANTHER" id="PTHR30532:SF26">
    <property type="entry name" value="IRON(3+)-HYDROXAMATE-BINDING PROTEIN FHUD"/>
    <property type="match status" value="1"/>
</dbReference>
<organism evidence="8 9">
    <name type="scientific">Paenibacillus xylanivorans</name>
    <dbReference type="NCBI Taxonomy" id="1705561"/>
    <lineage>
        <taxon>Bacteria</taxon>
        <taxon>Bacillati</taxon>
        <taxon>Bacillota</taxon>
        <taxon>Bacilli</taxon>
        <taxon>Bacillales</taxon>
        <taxon>Paenibacillaceae</taxon>
        <taxon>Paenibacillus</taxon>
    </lineage>
</organism>
<keyword evidence="4 6" id="KW-0732">Signal</keyword>
<dbReference type="PROSITE" id="PS51257">
    <property type="entry name" value="PROKAR_LIPOPROTEIN"/>
    <property type="match status" value="1"/>
</dbReference>
<name>A0A0N0UI02_9BACL</name>
<proteinExistence type="inferred from homology"/>
<dbReference type="InterPro" id="IPR051313">
    <property type="entry name" value="Bact_iron-sidero_bind"/>
</dbReference>
<keyword evidence="3" id="KW-0813">Transport</keyword>
<keyword evidence="9" id="KW-1185">Reference proteome</keyword>
<comment type="caution">
    <text evidence="8">The sequence shown here is derived from an EMBL/GenBank/DDBJ whole genome shotgun (WGS) entry which is preliminary data.</text>
</comment>
<dbReference type="GO" id="GO:1901678">
    <property type="term" value="P:iron coordination entity transport"/>
    <property type="evidence" value="ECO:0007669"/>
    <property type="project" value="UniProtKB-ARBA"/>
</dbReference>
<feature type="signal peptide" evidence="6">
    <location>
        <begin position="1"/>
        <end position="24"/>
    </location>
</feature>
<dbReference type="PROSITE" id="PS50983">
    <property type="entry name" value="FE_B12_PBP"/>
    <property type="match status" value="1"/>
</dbReference>
<dbReference type="EMBL" id="LITU01000053">
    <property type="protein sequence ID" value="KOY16334.1"/>
    <property type="molecule type" value="Genomic_DNA"/>
</dbReference>
<evidence type="ECO:0000256" key="6">
    <source>
        <dbReference type="SAM" id="SignalP"/>
    </source>
</evidence>
<comment type="subcellular location">
    <subcellularLocation>
        <location evidence="1">Cell envelope</location>
    </subcellularLocation>
</comment>
<dbReference type="AlphaFoldDB" id="A0A0N0UI02"/>
<dbReference type="Gene3D" id="3.40.50.1980">
    <property type="entry name" value="Nitrogenase molybdenum iron protein domain"/>
    <property type="match status" value="2"/>
</dbReference>
<evidence type="ECO:0000256" key="1">
    <source>
        <dbReference type="ARBA" id="ARBA00004196"/>
    </source>
</evidence>
<gene>
    <name evidence="8" type="ORF">AMS66_10670</name>
</gene>
<dbReference type="PANTHER" id="PTHR30532">
    <property type="entry name" value="IRON III DICITRATE-BINDING PERIPLASMIC PROTEIN"/>
    <property type="match status" value="1"/>
</dbReference>
<comment type="similarity">
    <text evidence="2">Belongs to the bacterial solute-binding protein 8 family.</text>
</comment>
<evidence type="ECO:0000259" key="7">
    <source>
        <dbReference type="PROSITE" id="PS50983"/>
    </source>
</evidence>
<feature type="compositionally biased region" description="Basic and acidic residues" evidence="5">
    <location>
        <begin position="62"/>
        <end position="71"/>
    </location>
</feature>
<feature type="chain" id="PRO_5038959619" evidence="6">
    <location>
        <begin position="25"/>
        <end position="340"/>
    </location>
</feature>
<feature type="region of interest" description="Disordered" evidence="5">
    <location>
        <begin position="31"/>
        <end position="72"/>
    </location>
</feature>
<evidence type="ECO:0000256" key="4">
    <source>
        <dbReference type="ARBA" id="ARBA00022729"/>
    </source>
</evidence>
<sequence>MFIFKSKSILSICMLFIVFTLVLAGCGNAGKATDETGSGSGQTTENQESTGTDTAQNESTESETRDYETDKGTITIPAHPKRIVTDYYGGEILSVGGNLIGVEPSAFDNPFIKDKLKNTTDVGYPVNVEKTLELQPDLIVVMYDDNYEELSKIAPTVHIPYGTATDIYKTVELFGDLIGQPEQAKAFITEYEKKAAEGREKLKGIVDENTTVGLYELTDKGDLWIFGDNAGRGGQVVYNALKLKMPSKVSKDNQTVQLSLEVLPEYATDYMFMTVYDPEKKGEALKEFKKSKVWNGLDAVKNHRFFENDFDTFYRYDPIAITAQIDLFVDLITKSAEQNK</sequence>
<dbReference type="GO" id="GO:0030288">
    <property type="term" value="C:outer membrane-bounded periplasmic space"/>
    <property type="evidence" value="ECO:0007669"/>
    <property type="project" value="TreeGrafter"/>
</dbReference>
<dbReference type="SUPFAM" id="SSF53807">
    <property type="entry name" value="Helical backbone' metal receptor"/>
    <property type="match status" value="1"/>
</dbReference>